<proteinExistence type="predicted"/>
<reference evidence="4" key="1">
    <citation type="journal article" date="2019" name="Int. J. Syst. Evol. Microbiol.">
        <title>The Global Catalogue of Microorganisms (GCM) 10K type strain sequencing project: providing services to taxonomists for standard genome sequencing and annotation.</title>
        <authorList>
            <consortium name="The Broad Institute Genomics Platform"/>
            <consortium name="The Broad Institute Genome Sequencing Center for Infectious Disease"/>
            <person name="Wu L."/>
            <person name="Ma J."/>
        </authorList>
    </citation>
    <scope>NUCLEOTIDE SEQUENCE [LARGE SCALE GENOMIC DNA]</scope>
    <source>
        <strain evidence="4">JCM 31920</strain>
    </source>
</reference>
<keyword evidence="1" id="KW-0732">Signal</keyword>
<feature type="domain" description="DUF3347" evidence="2">
    <location>
        <begin position="26"/>
        <end position="104"/>
    </location>
</feature>
<dbReference type="Pfam" id="PF11827">
    <property type="entry name" value="DUF3347"/>
    <property type="match status" value="1"/>
</dbReference>
<dbReference type="Proteomes" id="UP001501508">
    <property type="component" value="Unassembled WGS sequence"/>
</dbReference>
<feature type="chain" id="PRO_5046065785" description="DUF3347 domain-containing protein" evidence="1">
    <location>
        <begin position="20"/>
        <end position="148"/>
    </location>
</feature>
<gene>
    <name evidence="3" type="ORF">GCM10023091_04050</name>
</gene>
<keyword evidence="4" id="KW-1185">Reference proteome</keyword>
<dbReference type="InterPro" id="IPR021782">
    <property type="entry name" value="DUF3347"/>
</dbReference>
<name>A0ABP8LNN1_9BACT</name>
<dbReference type="EMBL" id="BAABEY010000002">
    <property type="protein sequence ID" value="GAA4432258.1"/>
    <property type="molecule type" value="Genomic_DNA"/>
</dbReference>
<evidence type="ECO:0000259" key="2">
    <source>
        <dbReference type="Pfam" id="PF11827"/>
    </source>
</evidence>
<sequence>MKKIFFALVITLMGVSAFGQNTDNLLKHYLAVKNALIDSDAKAAGAAITTFHEAVKSEADFSRKQDLLKATEKLSKAGSNLEKQRASFNDVSTLMWKLVEGADAVSSPVYYQYCPMKKAYWLSTHKEIKNPYYGASMLTCGKVTATKS</sequence>
<evidence type="ECO:0000313" key="3">
    <source>
        <dbReference type="EMBL" id="GAA4432258.1"/>
    </source>
</evidence>
<organism evidence="3 4">
    <name type="scientific">Ravibacter arvi</name>
    <dbReference type="NCBI Taxonomy" id="2051041"/>
    <lineage>
        <taxon>Bacteria</taxon>
        <taxon>Pseudomonadati</taxon>
        <taxon>Bacteroidota</taxon>
        <taxon>Cytophagia</taxon>
        <taxon>Cytophagales</taxon>
        <taxon>Spirosomataceae</taxon>
        <taxon>Ravibacter</taxon>
    </lineage>
</organism>
<protein>
    <recommendedName>
        <fullName evidence="2">DUF3347 domain-containing protein</fullName>
    </recommendedName>
</protein>
<feature type="signal peptide" evidence="1">
    <location>
        <begin position="1"/>
        <end position="19"/>
    </location>
</feature>
<evidence type="ECO:0000313" key="4">
    <source>
        <dbReference type="Proteomes" id="UP001501508"/>
    </source>
</evidence>
<dbReference type="RefSeq" id="WP_345026348.1">
    <property type="nucleotide sequence ID" value="NZ_BAABEY010000002.1"/>
</dbReference>
<accession>A0ABP8LNN1</accession>
<evidence type="ECO:0000256" key="1">
    <source>
        <dbReference type="SAM" id="SignalP"/>
    </source>
</evidence>
<comment type="caution">
    <text evidence="3">The sequence shown here is derived from an EMBL/GenBank/DDBJ whole genome shotgun (WGS) entry which is preliminary data.</text>
</comment>